<dbReference type="GO" id="GO:0034079">
    <property type="term" value="P:butanediol biosynthetic process"/>
    <property type="evidence" value="ECO:0007669"/>
    <property type="project" value="TreeGrafter"/>
</dbReference>
<evidence type="ECO:0000256" key="3">
    <source>
        <dbReference type="ARBA" id="ARBA00022723"/>
    </source>
</evidence>
<dbReference type="GO" id="GO:0005737">
    <property type="term" value="C:cytoplasm"/>
    <property type="evidence" value="ECO:0007669"/>
    <property type="project" value="TreeGrafter"/>
</dbReference>
<organism evidence="7 8">
    <name type="scientific">Ambrosiozyma monospora</name>
    <name type="common">Yeast</name>
    <name type="synonym">Endomycopsis monosporus</name>
    <dbReference type="NCBI Taxonomy" id="43982"/>
    <lineage>
        <taxon>Eukaryota</taxon>
        <taxon>Fungi</taxon>
        <taxon>Dikarya</taxon>
        <taxon>Ascomycota</taxon>
        <taxon>Saccharomycotina</taxon>
        <taxon>Pichiomycetes</taxon>
        <taxon>Pichiales</taxon>
        <taxon>Pichiaceae</taxon>
        <taxon>Ambrosiozyma</taxon>
    </lineage>
</organism>
<evidence type="ECO:0000313" key="7">
    <source>
        <dbReference type="EMBL" id="GME77218.1"/>
    </source>
</evidence>
<keyword evidence="8" id="KW-1185">Reference proteome</keyword>
<proteinExistence type="inferred from homology"/>
<name>A0A9W6T6D7_AMBMO</name>
<dbReference type="Gene3D" id="3.90.180.10">
    <property type="entry name" value="Medium-chain alcohol dehydrogenases, catalytic domain"/>
    <property type="match status" value="1"/>
</dbReference>
<reference evidence="7" key="1">
    <citation type="submission" date="2023-04" db="EMBL/GenBank/DDBJ databases">
        <title>Ambrosiozyma monospora NBRC 1965.</title>
        <authorList>
            <person name="Ichikawa N."/>
            <person name="Sato H."/>
            <person name="Tonouchi N."/>
        </authorList>
    </citation>
    <scope>NUCLEOTIDE SEQUENCE</scope>
    <source>
        <strain evidence="7">NBRC 1965</strain>
    </source>
</reference>
<dbReference type="PANTHER" id="PTHR43161">
    <property type="entry name" value="SORBITOL DEHYDROGENASE"/>
    <property type="match status" value="1"/>
</dbReference>
<evidence type="ECO:0000256" key="1">
    <source>
        <dbReference type="ARBA" id="ARBA00001947"/>
    </source>
</evidence>
<comment type="cofactor">
    <cofactor evidence="1">
        <name>Zn(2+)</name>
        <dbReference type="ChEBI" id="CHEBI:29105"/>
    </cofactor>
</comment>
<comment type="similarity">
    <text evidence="2">Belongs to the zinc-containing alcohol dehydrogenase family.</text>
</comment>
<dbReference type="InterPro" id="IPR013154">
    <property type="entry name" value="ADH-like_N"/>
</dbReference>
<sequence length="160" mass="17559">MQAIVYYGKGDVRFDDSFPEPQISKPDDVKLKVLYASICGSDLKEMTVGDIFMKPNGNLISGLKSKEGCVMGHEISAQVIEVGDHVANFKPGDHVVVEVTGTCMDKERFEKSPRKHEGFCEACKAGHYNACDYLALTGLGFQHGGLAEYLVTGQHKLINF</sequence>
<evidence type="ECO:0000256" key="2">
    <source>
        <dbReference type="ARBA" id="ARBA00008072"/>
    </source>
</evidence>
<evidence type="ECO:0000313" key="8">
    <source>
        <dbReference type="Proteomes" id="UP001165063"/>
    </source>
</evidence>
<protein>
    <submittedName>
        <fullName evidence="7">Unnamed protein product</fullName>
    </submittedName>
</protein>
<dbReference type="PANTHER" id="PTHR43161:SF23">
    <property type="entry name" value="(R,R)-BUTANEDIOL DEHYDROGENASE-RELATED"/>
    <property type="match status" value="1"/>
</dbReference>
<dbReference type="AlphaFoldDB" id="A0A9W6T6D7"/>
<comment type="caution">
    <text evidence="7">The sequence shown here is derived from an EMBL/GenBank/DDBJ whole genome shotgun (WGS) entry which is preliminary data.</text>
</comment>
<keyword evidence="5" id="KW-0560">Oxidoreductase</keyword>
<dbReference type="GO" id="GO:0000721">
    <property type="term" value="F:(R,R)-butanediol dehydrogenase activity"/>
    <property type="evidence" value="ECO:0007669"/>
    <property type="project" value="TreeGrafter"/>
</dbReference>
<dbReference type="GO" id="GO:0046872">
    <property type="term" value="F:metal ion binding"/>
    <property type="evidence" value="ECO:0007669"/>
    <property type="project" value="UniProtKB-KW"/>
</dbReference>
<feature type="domain" description="Alcohol dehydrogenase-like N-terminal" evidence="6">
    <location>
        <begin position="25"/>
        <end position="158"/>
    </location>
</feature>
<dbReference type="InterPro" id="IPR011032">
    <property type="entry name" value="GroES-like_sf"/>
</dbReference>
<dbReference type="Pfam" id="PF08240">
    <property type="entry name" value="ADH_N"/>
    <property type="match status" value="1"/>
</dbReference>
<dbReference type="OrthoDB" id="5363962at2759"/>
<dbReference type="SUPFAM" id="SSF50129">
    <property type="entry name" value="GroES-like"/>
    <property type="match status" value="1"/>
</dbReference>
<accession>A0A9W6T6D7</accession>
<keyword evidence="3" id="KW-0479">Metal-binding</keyword>
<dbReference type="EMBL" id="BSXU01012452">
    <property type="protein sequence ID" value="GME77218.1"/>
    <property type="molecule type" value="Genomic_DNA"/>
</dbReference>
<dbReference type="Proteomes" id="UP001165063">
    <property type="component" value="Unassembled WGS sequence"/>
</dbReference>
<gene>
    <name evidence="7" type="ORF">Amon01_000961500</name>
</gene>
<evidence type="ECO:0000256" key="5">
    <source>
        <dbReference type="ARBA" id="ARBA00023002"/>
    </source>
</evidence>
<keyword evidence="4" id="KW-0862">Zinc</keyword>
<evidence type="ECO:0000259" key="6">
    <source>
        <dbReference type="Pfam" id="PF08240"/>
    </source>
</evidence>
<evidence type="ECO:0000256" key="4">
    <source>
        <dbReference type="ARBA" id="ARBA00022833"/>
    </source>
</evidence>